<dbReference type="AlphaFoldDB" id="A0A412Y2E3"/>
<dbReference type="PANTHER" id="PTHR22916">
    <property type="entry name" value="GLYCOSYLTRANSFERASE"/>
    <property type="match status" value="1"/>
</dbReference>
<name>A0A412Y2E3_9BACE</name>
<dbReference type="InterPro" id="IPR001173">
    <property type="entry name" value="Glyco_trans_2-like"/>
</dbReference>
<protein>
    <submittedName>
        <fullName evidence="4">Glycosyltransferase</fullName>
    </submittedName>
</protein>
<evidence type="ECO:0000313" key="5">
    <source>
        <dbReference type="Proteomes" id="UP000283850"/>
    </source>
</evidence>
<proteinExistence type="predicted"/>
<dbReference type="Pfam" id="PF00535">
    <property type="entry name" value="Glycos_transf_2"/>
    <property type="match status" value="1"/>
</dbReference>
<evidence type="ECO:0000313" key="4">
    <source>
        <dbReference type="EMBL" id="RGV51602.1"/>
    </source>
</evidence>
<keyword evidence="1" id="KW-0328">Glycosyltransferase</keyword>
<dbReference type="CDD" id="cd00761">
    <property type="entry name" value="Glyco_tranf_GTA_type"/>
    <property type="match status" value="1"/>
</dbReference>
<dbReference type="EMBL" id="QRZF01000011">
    <property type="protein sequence ID" value="RGV51602.1"/>
    <property type="molecule type" value="Genomic_DNA"/>
</dbReference>
<comment type="caution">
    <text evidence="4">The sequence shown here is derived from an EMBL/GenBank/DDBJ whole genome shotgun (WGS) entry which is preliminary data.</text>
</comment>
<evidence type="ECO:0000256" key="1">
    <source>
        <dbReference type="ARBA" id="ARBA00022676"/>
    </source>
</evidence>
<sequence>MNTKILTVVLPKVSVIMPIYNTALYLREALDSICNQTLQELEIILINDGSTDQSQNIIEKYAACDPRIQWHIQPNQGQGVARNHGLQYATGEYIYFMDSDDILDTTALQHCYDACESKRLDFVFFDAEKIMETSAYLPGYNRKDKISDKIWKGTELLEYELEQYIFSASCCLCFTRHSFIQKYFNGFPAGIIHEDHIFVIQIHLNAQKVAYINQTFFKRRVRSNSTMTNKFSMRNIEGYSIVCSKALLLSQQHPEWSSIIDRYLWQTLNAIIWNAHRMSFLEKIETTCRFRRLSFNKYITFRHWLVFWFKRSHNLSQKNKEKE</sequence>
<dbReference type="SUPFAM" id="SSF53448">
    <property type="entry name" value="Nucleotide-diphospho-sugar transferases"/>
    <property type="match status" value="1"/>
</dbReference>
<dbReference type="Proteomes" id="UP000283850">
    <property type="component" value="Unassembled WGS sequence"/>
</dbReference>
<dbReference type="GO" id="GO:0016758">
    <property type="term" value="F:hexosyltransferase activity"/>
    <property type="evidence" value="ECO:0007669"/>
    <property type="project" value="UniProtKB-ARBA"/>
</dbReference>
<dbReference type="PANTHER" id="PTHR22916:SF51">
    <property type="entry name" value="GLYCOSYLTRANSFERASE EPSH-RELATED"/>
    <property type="match status" value="1"/>
</dbReference>
<reference evidence="4 5" key="1">
    <citation type="submission" date="2018-08" db="EMBL/GenBank/DDBJ databases">
        <title>A genome reference for cultivated species of the human gut microbiota.</title>
        <authorList>
            <person name="Zou Y."/>
            <person name="Xue W."/>
            <person name="Luo G."/>
        </authorList>
    </citation>
    <scope>NUCLEOTIDE SEQUENCE [LARGE SCALE GENOMIC DNA]</scope>
    <source>
        <strain evidence="4 5">AF14-32</strain>
    </source>
</reference>
<feature type="domain" description="Glycosyltransferase 2-like" evidence="3">
    <location>
        <begin position="14"/>
        <end position="139"/>
    </location>
</feature>
<evidence type="ECO:0000256" key="2">
    <source>
        <dbReference type="ARBA" id="ARBA00022679"/>
    </source>
</evidence>
<evidence type="ECO:0000259" key="3">
    <source>
        <dbReference type="Pfam" id="PF00535"/>
    </source>
</evidence>
<organism evidence="4 5">
    <name type="scientific">Bacteroides intestinalis</name>
    <dbReference type="NCBI Taxonomy" id="329854"/>
    <lineage>
        <taxon>Bacteria</taxon>
        <taxon>Pseudomonadati</taxon>
        <taxon>Bacteroidota</taxon>
        <taxon>Bacteroidia</taxon>
        <taxon>Bacteroidales</taxon>
        <taxon>Bacteroidaceae</taxon>
        <taxon>Bacteroides</taxon>
    </lineage>
</organism>
<dbReference type="InterPro" id="IPR029044">
    <property type="entry name" value="Nucleotide-diphossugar_trans"/>
</dbReference>
<gene>
    <name evidence="4" type="ORF">DWW10_15995</name>
</gene>
<keyword evidence="2 4" id="KW-0808">Transferase</keyword>
<dbReference type="RefSeq" id="WP_118421818.1">
    <property type="nucleotide sequence ID" value="NZ_QRZF01000011.1"/>
</dbReference>
<accession>A0A412Y2E3</accession>
<dbReference type="Gene3D" id="3.90.550.10">
    <property type="entry name" value="Spore Coat Polysaccharide Biosynthesis Protein SpsA, Chain A"/>
    <property type="match status" value="1"/>
</dbReference>